<dbReference type="InterPro" id="IPR003593">
    <property type="entry name" value="AAA+_ATPase"/>
</dbReference>
<keyword evidence="2" id="KW-0762">Sugar transport</keyword>
<evidence type="ECO:0000259" key="7">
    <source>
        <dbReference type="PROSITE" id="PS50893"/>
    </source>
</evidence>
<evidence type="ECO:0000256" key="3">
    <source>
        <dbReference type="ARBA" id="ARBA00022737"/>
    </source>
</evidence>
<evidence type="ECO:0000256" key="2">
    <source>
        <dbReference type="ARBA" id="ARBA00022597"/>
    </source>
</evidence>
<evidence type="ECO:0000313" key="8">
    <source>
        <dbReference type="EMBL" id="KAJ57025.1"/>
    </source>
</evidence>
<evidence type="ECO:0000256" key="1">
    <source>
        <dbReference type="ARBA" id="ARBA00022448"/>
    </source>
</evidence>
<evidence type="ECO:0000256" key="6">
    <source>
        <dbReference type="SAM" id="MobiDB-lite"/>
    </source>
</evidence>
<dbReference type="GO" id="GO:0016887">
    <property type="term" value="F:ATP hydrolysis activity"/>
    <property type="evidence" value="ECO:0007669"/>
    <property type="project" value="InterPro"/>
</dbReference>
<dbReference type="OrthoDB" id="9805029at2"/>
<feature type="region of interest" description="Disordered" evidence="6">
    <location>
        <begin position="479"/>
        <end position="508"/>
    </location>
</feature>
<name>A0A037ZN04_9RHOB</name>
<dbReference type="EMBL" id="JFKE01000001">
    <property type="protein sequence ID" value="KAJ57025.1"/>
    <property type="molecule type" value="Genomic_DNA"/>
</dbReference>
<dbReference type="AlphaFoldDB" id="A0A037ZN04"/>
<dbReference type="PROSITE" id="PS00211">
    <property type="entry name" value="ABC_TRANSPORTER_1"/>
    <property type="match status" value="1"/>
</dbReference>
<dbReference type="PANTHER" id="PTHR43790:SF9">
    <property type="entry name" value="GALACTOFURANOSE TRANSPORTER ATP-BINDING PROTEIN YTFR"/>
    <property type="match status" value="1"/>
</dbReference>
<dbReference type="Pfam" id="PF00005">
    <property type="entry name" value="ABC_tran"/>
    <property type="match status" value="2"/>
</dbReference>
<dbReference type="InterPro" id="IPR050107">
    <property type="entry name" value="ABC_carbohydrate_import_ATPase"/>
</dbReference>
<proteinExistence type="predicted"/>
<dbReference type="CDD" id="cd03216">
    <property type="entry name" value="ABC_Carb_Monos_I"/>
    <property type="match status" value="1"/>
</dbReference>
<gene>
    <name evidence="8" type="ORF">ACMU_00610</name>
</gene>
<dbReference type="GO" id="GO:0005524">
    <property type="term" value="F:ATP binding"/>
    <property type="evidence" value="ECO:0007669"/>
    <property type="project" value="UniProtKB-KW"/>
</dbReference>
<dbReference type="PROSITE" id="PS50893">
    <property type="entry name" value="ABC_TRANSPORTER_2"/>
    <property type="match status" value="2"/>
</dbReference>
<dbReference type="CDD" id="cd03215">
    <property type="entry name" value="ABC_Carb_Monos_II"/>
    <property type="match status" value="1"/>
</dbReference>
<dbReference type="SMART" id="SM00382">
    <property type="entry name" value="AAA"/>
    <property type="match status" value="2"/>
</dbReference>
<accession>A0A037ZN04</accession>
<evidence type="ECO:0000313" key="9">
    <source>
        <dbReference type="Proteomes" id="UP000026249"/>
    </source>
</evidence>
<sequence length="508" mass="54071">MSDTPAIEGRGLSKAYNGVTVVRDIDIAVQPGRIRAVIGENGAGKSTLMKMLTGIVAPTEGQIWLDGKEVRFDRPRDAMDAGVGIVHQELQIVPMLSVADNIMLVGGPVAPKTYRGAPAEKTFVQGLLDRVGLNVRPGTLAARLSAAEGQLLEIAKALALDSKVIVFDEPTSALPPNDVERLLTLVERLRAEGHAILYISHHLSEIKRIADDITVLRDGGLVGHYLCADLETEDMIQLMVDRPVSLYGAMLPKPTNTPVLEVTGVATDAVTDLSFTLNKGEIIGFAGLIGSGMHDAAQALVGGDRLRGGTIRVNGKPARIVNPASAAEHGIVIVPEERKVQGILPSHSVQENFHIGRHRKFTNGGILSPRAMRSKAKELVGDFKVRLANLSQPISTLSGGNQQKVVVARCVQSNPDVLILAEPTRGVDVGAKDDIHQLVLDLAAQGTAVVVVSSEMDEVLALSHKVAVFSEGRMQGLLSHENASPTEVMKLATPKTSKENGNGHERAA</sequence>
<comment type="caution">
    <text evidence="8">The sequence shown here is derived from an EMBL/GenBank/DDBJ whole genome shotgun (WGS) entry which is preliminary data.</text>
</comment>
<feature type="compositionally biased region" description="Basic and acidic residues" evidence="6">
    <location>
        <begin position="496"/>
        <end position="508"/>
    </location>
</feature>
<dbReference type="PANTHER" id="PTHR43790">
    <property type="entry name" value="CARBOHYDRATE TRANSPORT ATP-BINDING PROTEIN MG119-RELATED"/>
    <property type="match status" value="1"/>
</dbReference>
<dbReference type="STRING" id="1454373.ACMU_00610"/>
<evidence type="ECO:0000256" key="5">
    <source>
        <dbReference type="ARBA" id="ARBA00022840"/>
    </source>
</evidence>
<dbReference type="RefSeq" id="WP_035255210.1">
    <property type="nucleotide sequence ID" value="NZ_JFKE01000001.1"/>
</dbReference>
<feature type="domain" description="ABC transporter" evidence="7">
    <location>
        <begin position="255"/>
        <end position="496"/>
    </location>
</feature>
<protein>
    <recommendedName>
        <fullName evidence="7">ABC transporter domain-containing protein</fullName>
    </recommendedName>
</protein>
<dbReference type="Proteomes" id="UP000026249">
    <property type="component" value="Unassembled WGS sequence"/>
</dbReference>
<evidence type="ECO:0000256" key="4">
    <source>
        <dbReference type="ARBA" id="ARBA00022741"/>
    </source>
</evidence>
<dbReference type="Gene3D" id="3.40.50.300">
    <property type="entry name" value="P-loop containing nucleotide triphosphate hydrolases"/>
    <property type="match status" value="2"/>
</dbReference>
<keyword evidence="5" id="KW-0067">ATP-binding</keyword>
<dbReference type="InterPro" id="IPR003439">
    <property type="entry name" value="ABC_transporter-like_ATP-bd"/>
</dbReference>
<keyword evidence="9" id="KW-1185">Reference proteome</keyword>
<dbReference type="InterPro" id="IPR017871">
    <property type="entry name" value="ABC_transporter-like_CS"/>
</dbReference>
<keyword evidence="1" id="KW-0813">Transport</keyword>
<dbReference type="InterPro" id="IPR027417">
    <property type="entry name" value="P-loop_NTPase"/>
</dbReference>
<keyword evidence="3" id="KW-0677">Repeat</keyword>
<feature type="domain" description="ABC transporter" evidence="7">
    <location>
        <begin position="7"/>
        <end position="243"/>
    </location>
</feature>
<keyword evidence="4" id="KW-0547">Nucleotide-binding</keyword>
<dbReference type="SUPFAM" id="SSF52540">
    <property type="entry name" value="P-loop containing nucleoside triphosphate hydrolases"/>
    <property type="match status" value="2"/>
</dbReference>
<organism evidence="8 9">
    <name type="scientific">Actibacterium mucosum KCTC 23349</name>
    <dbReference type="NCBI Taxonomy" id="1454373"/>
    <lineage>
        <taxon>Bacteria</taxon>
        <taxon>Pseudomonadati</taxon>
        <taxon>Pseudomonadota</taxon>
        <taxon>Alphaproteobacteria</taxon>
        <taxon>Rhodobacterales</taxon>
        <taxon>Roseobacteraceae</taxon>
        <taxon>Actibacterium</taxon>
    </lineage>
</organism>
<reference evidence="8 9" key="1">
    <citation type="submission" date="2014-03" db="EMBL/GenBank/DDBJ databases">
        <title>Draft Genome Sequence of Actibacterium mucosum KCTC 23349, a Marine Alphaproteobacterium with Complex Ionic Requirements Isolated from Mediterranean Seawater at Malvarrosa Beach, Valencia, Spain.</title>
        <authorList>
            <person name="Arahal D.R."/>
            <person name="Shao Z."/>
            <person name="Lai Q."/>
            <person name="Pujalte M.J."/>
        </authorList>
    </citation>
    <scope>NUCLEOTIDE SEQUENCE [LARGE SCALE GENOMIC DNA]</scope>
    <source>
        <strain evidence="8 9">KCTC 23349</strain>
    </source>
</reference>